<proteinExistence type="predicted"/>
<dbReference type="InterPro" id="IPR001387">
    <property type="entry name" value="Cro/C1-type_HTH"/>
</dbReference>
<dbReference type="RefSeq" id="WP_145212092.1">
    <property type="nucleotide sequence ID" value="NZ_CP036269.1"/>
</dbReference>
<organism evidence="2 3">
    <name type="scientific">Gimesia alba</name>
    <dbReference type="NCBI Taxonomy" id="2527973"/>
    <lineage>
        <taxon>Bacteria</taxon>
        <taxon>Pseudomonadati</taxon>
        <taxon>Planctomycetota</taxon>
        <taxon>Planctomycetia</taxon>
        <taxon>Planctomycetales</taxon>
        <taxon>Planctomycetaceae</taxon>
        <taxon>Gimesia</taxon>
    </lineage>
</organism>
<dbReference type="InterPro" id="IPR010982">
    <property type="entry name" value="Lambda_DNA-bd_dom_sf"/>
</dbReference>
<accession>A0A517RB14</accession>
<keyword evidence="3" id="KW-1185">Reference proteome</keyword>
<dbReference type="EMBL" id="CP036269">
    <property type="protein sequence ID" value="QDT41079.1"/>
    <property type="molecule type" value="Genomic_DNA"/>
</dbReference>
<name>A0A517RB14_9PLAN</name>
<dbReference type="SUPFAM" id="SSF47413">
    <property type="entry name" value="lambda repressor-like DNA-binding domains"/>
    <property type="match status" value="1"/>
</dbReference>
<protein>
    <submittedName>
        <fullName evidence="2">Helix-turn-helix protein</fullName>
    </submittedName>
</protein>
<feature type="domain" description="HTH cro/C1-type" evidence="1">
    <location>
        <begin position="28"/>
        <end position="77"/>
    </location>
</feature>
<gene>
    <name evidence="2" type="ORF">Pan241w_11380</name>
</gene>
<dbReference type="AlphaFoldDB" id="A0A517RB14"/>
<dbReference type="KEGG" id="gaz:Pan241w_11380"/>
<dbReference type="Gene3D" id="1.10.260.40">
    <property type="entry name" value="lambda repressor-like DNA-binding domains"/>
    <property type="match status" value="1"/>
</dbReference>
<dbReference type="Pfam" id="PF01381">
    <property type="entry name" value="HTH_3"/>
    <property type="match status" value="1"/>
</dbReference>
<evidence type="ECO:0000313" key="2">
    <source>
        <dbReference type="EMBL" id="QDT41079.1"/>
    </source>
</evidence>
<evidence type="ECO:0000259" key="1">
    <source>
        <dbReference type="Pfam" id="PF01381"/>
    </source>
</evidence>
<evidence type="ECO:0000313" key="3">
    <source>
        <dbReference type="Proteomes" id="UP000317171"/>
    </source>
</evidence>
<dbReference type="CDD" id="cd00093">
    <property type="entry name" value="HTH_XRE"/>
    <property type="match status" value="1"/>
</dbReference>
<dbReference type="GO" id="GO:0003677">
    <property type="term" value="F:DNA binding"/>
    <property type="evidence" value="ECO:0007669"/>
    <property type="project" value="InterPro"/>
</dbReference>
<sequence length="78" mass="8596">MAMETAKADDEKTDWTVQQILYDKVIEARNSGMSVSQIARDSGVTQPVLSRWLSNTGKETISGPTVDKLAKHFGLTLQ</sequence>
<reference evidence="2 3" key="1">
    <citation type="submission" date="2019-02" db="EMBL/GenBank/DDBJ databases">
        <title>Deep-cultivation of Planctomycetes and their phenomic and genomic characterization uncovers novel biology.</title>
        <authorList>
            <person name="Wiegand S."/>
            <person name="Jogler M."/>
            <person name="Boedeker C."/>
            <person name="Pinto D."/>
            <person name="Vollmers J."/>
            <person name="Rivas-Marin E."/>
            <person name="Kohn T."/>
            <person name="Peeters S.H."/>
            <person name="Heuer A."/>
            <person name="Rast P."/>
            <person name="Oberbeckmann S."/>
            <person name="Bunk B."/>
            <person name="Jeske O."/>
            <person name="Meyerdierks A."/>
            <person name="Storesund J.E."/>
            <person name="Kallscheuer N."/>
            <person name="Luecker S."/>
            <person name="Lage O.M."/>
            <person name="Pohl T."/>
            <person name="Merkel B.J."/>
            <person name="Hornburger P."/>
            <person name="Mueller R.-W."/>
            <person name="Bruemmer F."/>
            <person name="Labrenz M."/>
            <person name="Spormann A.M."/>
            <person name="Op den Camp H."/>
            <person name="Overmann J."/>
            <person name="Amann R."/>
            <person name="Jetten M.S.M."/>
            <person name="Mascher T."/>
            <person name="Medema M.H."/>
            <person name="Devos D.P."/>
            <person name="Kaster A.-K."/>
            <person name="Ovreas L."/>
            <person name="Rohde M."/>
            <person name="Galperin M.Y."/>
            <person name="Jogler C."/>
        </authorList>
    </citation>
    <scope>NUCLEOTIDE SEQUENCE [LARGE SCALE GENOMIC DNA]</scope>
    <source>
        <strain evidence="2 3">Pan241w</strain>
    </source>
</reference>
<dbReference type="Proteomes" id="UP000317171">
    <property type="component" value="Chromosome"/>
</dbReference>